<gene>
    <name evidence="1" type="ORF">CCR94_01950</name>
</gene>
<dbReference type="Proteomes" id="UP000239089">
    <property type="component" value="Unassembled WGS sequence"/>
</dbReference>
<dbReference type="PANTHER" id="PTHR36015:SF6">
    <property type="entry name" value="HOLLIDAY JUNCTION RESOLVASE MOC1, CHLOROPLASTIC-RELATED"/>
    <property type="match status" value="1"/>
</dbReference>
<dbReference type="Gene3D" id="3.30.420.10">
    <property type="entry name" value="Ribonuclease H-like superfamily/Ribonuclease H"/>
    <property type="match status" value="1"/>
</dbReference>
<dbReference type="AlphaFoldDB" id="A0A2S6NFF5"/>
<dbReference type="GO" id="GO:0008821">
    <property type="term" value="F:crossover junction DNA endonuclease activity"/>
    <property type="evidence" value="ECO:0007669"/>
    <property type="project" value="InterPro"/>
</dbReference>
<dbReference type="OrthoDB" id="573331at2"/>
<dbReference type="InterPro" id="IPR012337">
    <property type="entry name" value="RNaseH-like_sf"/>
</dbReference>
<accession>A0A2S6NFF5</accession>
<evidence type="ECO:0000313" key="1">
    <source>
        <dbReference type="EMBL" id="PPQ33385.1"/>
    </source>
</evidence>
<reference evidence="1 2" key="1">
    <citation type="journal article" date="2018" name="Arch. Microbiol.">
        <title>New insights into the metabolic potential of the phototrophic purple bacterium Rhodopila globiformis DSM 161(T) from its draft genome sequence and evidence for a vanadium-dependent nitrogenase.</title>
        <authorList>
            <person name="Imhoff J.F."/>
            <person name="Rahn T."/>
            <person name="Kunzel S."/>
            <person name="Neulinger S.C."/>
        </authorList>
    </citation>
    <scope>NUCLEOTIDE SEQUENCE [LARGE SCALE GENOMIC DNA]</scope>
    <source>
        <strain evidence="1 2">DSM 16996</strain>
    </source>
</reference>
<dbReference type="InterPro" id="IPR045290">
    <property type="entry name" value="MOC1-like"/>
</dbReference>
<dbReference type="EMBL" id="NHSJ01000022">
    <property type="protein sequence ID" value="PPQ33385.1"/>
    <property type="molecule type" value="Genomic_DNA"/>
</dbReference>
<comment type="caution">
    <text evidence="1">The sequence shown here is derived from an EMBL/GenBank/DDBJ whole genome shotgun (WGS) entry which is preliminary data.</text>
</comment>
<organism evidence="1 2">
    <name type="scientific">Rhodoblastus sphagnicola</name>
    <dbReference type="NCBI Taxonomy" id="333368"/>
    <lineage>
        <taxon>Bacteria</taxon>
        <taxon>Pseudomonadati</taxon>
        <taxon>Pseudomonadota</taxon>
        <taxon>Alphaproteobacteria</taxon>
        <taxon>Hyphomicrobiales</taxon>
        <taxon>Rhodoblastaceae</taxon>
        <taxon>Rhodoblastus</taxon>
    </lineage>
</organism>
<dbReference type="RefSeq" id="WP_104506207.1">
    <property type="nucleotide sequence ID" value="NZ_JACIGC010000012.1"/>
</dbReference>
<proteinExistence type="predicted"/>
<sequence length="164" mass="17539">MRNLDHGVIISIDIGTKGAVVAIKRPDIILNIYDMPTTPDGAKGRAAVNGPLLADIIYQTHASRAFVEFVGPRPTDGTTGAFGFGRSRGLVEGVLAAAGIPLVWITPPTWKRCFNIPPGRENKDVARARAIAHWPGQASLFSRKCDIDRAEAALIGLCGIKREG</sequence>
<protein>
    <submittedName>
        <fullName evidence="1">Uncharacterized protein</fullName>
    </submittedName>
</protein>
<name>A0A2S6NFF5_9HYPH</name>
<keyword evidence="2" id="KW-1185">Reference proteome</keyword>
<dbReference type="SUPFAM" id="SSF53098">
    <property type="entry name" value="Ribonuclease H-like"/>
    <property type="match status" value="1"/>
</dbReference>
<dbReference type="GO" id="GO:0003676">
    <property type="term" value="F:nucleic acid binding"/>
    <property type="evidence" value="ECO:0007669"/>
    <property type="project" value="InterPro"/>
</dbReference>
<dbReference type="InterPro" id="IPR036397">
    <property type="entry name" value="RNaseH_sf"/>
</dbReference>
<evidence type="ECO:0000313" key="2">
    <source>
        <dbReference type="Proteomes" id="UP000239089"/>
    </source>
</evidence>
<dbReference type="CDD" id="cd22992">
    <property type="entry name" value="MOC1"/>
    <property type="match status" value="1"/>
</dbReference>
<dbReference type="PANTHER" id="PTHR36015">
    <property type="entry name" value="HOLLIDAY JUNCTION RESOLVASE MOC1, CHLOROPLASTIC-RELATED"/>
    <property type="match status" value="1"/>
</dbReference>